<evidence type="ECO:0000313" key="7">
    <source>
        <dbReference type="Proteomes" id="UP000681594"/>
    </source>
</evidence>
<gene>
    <name evidence="6" type="ORF">J8J14_22350</name>
</gene>
<dbReference type="PANTHER" id="PTHR47506:SF10">
    <property type="entry name" value="TRANSCRIPTIONAL REGULATORY PROTEIN"/>
    <property type="match status" value="1"/>
</dbReference>
<dbReference type="EMBL" id="JAGIZB010000039">
    <property type="protein sequence ID" value="MBP0447506.1"/>
    <property type="molecule type" value="Genomic_DNA"/>
</dbReference>
<keyword evidence="7" id="KW-1185">Reference proteome</keyword>
<evidence type="ECO:0000313" key="6">
    <source>
        <dbReference type="EMBL" id="MBP0447506.1"/>
    </source>
</evidence>
<dbReference type="RefSeq" id="WP_209381774.1">
    <property type="nucleotide sequence ID" value="NZ_JAGIZB010000039.1"/>
</dbReference>
<dbReference type="PRINTS" id="PR00455">
    <property type="entry name" value="HTHTETR"/>
</dbReference>
<evidence type="ECO:0000256" key="2">
    <source>
        <dbReference type="ARBA" id="ARBA00023125"/>
    </source>
</evidence>
<dbReference type="InterPro" id="IPR009057">
    <property type="entry name" value="Homeodomain-like_sf"/>
</dbReference>
<proteinExistence type="predicted"/>
<dbReference type="InterPro" id="IPR001647">
    <property type="entry name" value="HTH_TetR"/>
</dbReference>
<dbReference type="Pfam" id="PF16925">
    <property type="entry name" value="TetR_C_13"/>
    <property type="match status" value="1"/>
</dbReference>
<name>A0ABS4AKV9_9PROT</name>
<dbReference type="Proteomes" id="UP000681594">
    <property type="component" value="Unassembled WGS sequence"/>
</dbReference>
<evidence type="ECO:0000256" key="3">
    <source>
        <dbReference type="ARBA" id="ARBA00023163"/>
    </source>
</evidence>
<keyword evidence="3" id="KW-0804">Transcription</keyword>
<keyword evidence="1" id="KW-0805">Transcription regulation</keyword>
<protein>
    <submittedName>
        <fullName evidence="6">TetR/AcrR family transcriptional regulator</fullName>
    </submittedName>
</protein>
<dbReference type="SUPFAM" id="SSF46689">
    <property type="entry name" value="Homeodomain-like"/>
    <property type="match status" value="1"/>
</dbReference>
<evidence type="ECO:0000259" key="5">
    <source>
        <dbReference type="PROSITE" id="PS50977"/>
    </source>
</evidence>
<evidence type="ECO:0000256" key="4">
    <source>
        <dbReference type="PROSITE-ProRule" id="PRU00335"/>
    </source>
</evidence>
<dbReference type="Pfam" id="PF00440">
    <property type="entry name" value="TetR_N"/>
    <property type="match status" value="1"/>
</dbReference>
<evidence type="ECO:0000256" key="1">
    <source>
        <dbReference type="ARBA" id="ARBA00023015"/>
    </source>
</evidence>
<comment type="caution">
    <text evidence="6">The sequence shown here is derived from an EMBL/GenBank/DDBJ whole genome shotgun (WGS) entry which is preliminary data.</text>
</comment>
<dbReference type="PANTHER" id="PTHR47506">
    <property type="entry name" value="TRANSCRIPTIONAL REGULATORY PROTEIN"/>
    <property type="match status" value="1"/>
</dbReference>
<reference evidence="6 7" key="1">
    <citation type="submission" date="2021-03" db="EMBL/GenBank/DDBJ databases">
        <authorList>
            <person name="So Y."/>
        </authorList>
    </citation>
    <scope>NUCLEOTIDE SEQUENCE [LARGE SCALE GENOMIC DNA]</scope>
    <source>
        <strain evidence="6 7">SSH11</strain>
    </source>
</reference>
<dbReference type="Gene3D" id="1.10.357.10">
    <property type="entry name" value="Tetracycline Repressor, domain 2"/>
    <property type="match status" value="1"/>
</dbReference>
<keyword evidence="2 4" id="KW-0238">DNA-binding</keyword>
<organism evidence="6 7">
    <name type="scientific">Pararoseomonas baculiformis</name>
    <dbReference type="NCBI Taxonomy" id="2820812"/>
    <lineage>
        <taxon>Bacteria</taxon>
        <taxon>Pseudomonadati</taxon>
        <taxon>Pseudomonadota</taxon>
        <taxon>Alphaproteobacteria</taxon>
        <taxon>Acetobacterales</taxon>
        <taxon>Acetobacteraceae</taxon>
        <taxon>Pararoseomonas</taxon>
    </lineage>
</organism>
<sequence>MARPQEFSTAEVLRKAMGVFWKKGYEATSLNDLLAATGLSKSSLYGTFGGKQELFLAAFDAYREERARDMQRVLEQGPARQAIEVFFRMIVSDARDPAHGSGCMSINQAVELAPHNLDVRCRVEEDFRRIEDALTRAIEKGQAEKSVASHRAPRDLARLLVLAFPGLQVMVRAGTDPAWLESSLAQLMSLLE</sequence>
<dbReference type="PROSITE" id="PS50977">
    <property type="entry name" value="HTH_TETR_2"/>
    <property type="match status" value="1"/>
</dbReference>
<dbReference type="InterPro" id="IPR011075">
    <property type="entry name" value="TetR_C"/>
</dbReference>
<dbReference type="Gene3D" id="1.10.10.60">
    <property type="entry name" value="Homeodomain-like"/>
    <property type="match status" value="1"/>
</dbReference>
<accession>A0ABS4AKV9</accession>
<dbReference type="SUPFAM" id="SSF48498">
    <property type="entry name" value="Tetracyclin repressor-like, C-terminal domain"/>
    <property type="match status" value="1"/>
</dbReference>
<feature type="domain" description="HTH tetR-type" evidence="5">
    <location>
        <begin position="6"/>
        <end position="66"/>
    </location>
</feature>
<dbReference type="InterPro" id="IPR036271">
    <property type="entry name" value="Tet_transcr_reg_TetR-rel_C_sf"/>
</dbReference>
<feature type="DNA-binding region" description="H-T-H motif" evidence="4">
    <location>
        <begin position="29"/>
        <end position="48"/>
    </location>
</feature>